<evidence type="ECO:0000256" key="4">
    <source>
        <dbReference type="ARBA" id="ARBA00022692"/>
    </source>
</evidence>
<evidence type="ECO:0000256" key="12">
    <source>
        <dbReference type="SAM" id="Phobius"/>
    </source>
</evidence>
<evidence type="ECO:0000313" key="14">
    <source>
        <dbReference type="Proteomes" id="UP000515163"/>
    </source>
</evidence>
<protein>
    <submittedName>
        <fullName evidence="15">Potassium voltage-gated channel subfamily A member 6-like</fullName>
    </submittedName>
</protein>
<accession>A0A6P8H3D5</accession>
<keyword evidence="4 12" id="KW-0812">Transmembrane</keyword>
<keyword evidence="3" id="KW-0633">Potassium transport</keyword>
<dbReference type="RefSeq" id="XP_031550118.1">
    <property type="nucleotide sequence ID" value="XM_031694258.1"/>
</dbReference>
<dbReference type="Gene3D" id="1.20.120.350">
    <property type="entry name" value="Voltage-gated potassium channels. Chain C"/>
    <property type="match status" value="1"/>
</dbReference>
<dbReference type="GO" id="GO:0005251">
    <property type="term" value="F:delayed rectifier potassium channel activity"/>
    <property type="evidence" value="ECO:0007669"/>
    <property type="project" value="TreeGrafter"/>
</dbReference>
<keyword evidence="10 12" id="KW-0472">Membrane</keyword>
<keyword evidence="8 12" id="KW-1133">Transmembrane helix</keyword>
<dbReference type="GO" id="GO:0001508">
    <property type="term" value="P:action potential"/>
    <property type="evidence" value="ECO:0007669"/>
    <property type="project" value="TreeGrafter"/>
</dbReference>
<comment type="subcellular location">
    <subcellularLocation>
        <location evidence="1">Membrane</location>
        <topology evidence="1">Multi-pass membrane protein</topology>
    </subcellularLocation>
</comment>
<feature type="transmembrane region" description="Helical" evidence="12">
    <location>
        <begin position="312"/>
        <end position="332"/>
    </location>
</feature>
<dbReference type="AlphaFoldDB" id="A0A6P8H3D5"/>
<evidence type="ECO:0000256" key="3">
    <source>
        <dbReference type="ARBA" id="ARBA00022538"/>
    </source>
</evidence>
<dbReference type="FunFam" id="1.20.120.350:FF:000091">
    <property type="entry name" value="Predicted protein"/>
    <property type="match status" value="1"/>
</dbReference>
<evidence type="ECO:0000256" key="1">
    <source>
        <dbReference type="ARBA" id="ARBA00004141"/>
    </source>
</evidence>
<dbReference type="SUPFAM" id="SSF81324">
    <property type="entry name" value="Voltage-gated potassium channels"/>
    <property type="match status" value="1"/>
</dbReference>
<dbReference type="InterPro" id="IPR003972">
    <property type="entry name" value="K_chnl_volt-dep_Kv1"/>
</dbReference>
<dbReference type="PANTHER" id="PTHR11537:SF113">
    <property type="entry name" value="POTASSIUM VOLTAGE-GATED CHANNEL PROTEIN SHAKER"/>
    <property type="match status" value="1"/>
</dbReference>
<keyword evidence="7" id="KW-0630">Potassium</keyword>
<dbReference type="InParanoid" id="A0A6P8H3D5"/>
<evidence type="ECO:0000256" key="10">
    <source>
        <dbReference type="ARBA" id="ARBA00023136"/>
    </source>
</evidence>
<dbReference type="InterPro" id="IPR000210">
    <property type="entry name" value="BTB/POZ_dom"/>
</dbReference>
<feature type="domain" description="BTB" evidence="13">
    <location>
        <begin position="45"/>
        <end position="143"/>
    </location>
</feature>
<keyword evidence="2" id="KW-0813">Transport</keyword>
<keyword evidence="9" id="KW-0406">Ion transport</keyword>
<dbReference type="OrthoDB" id="415460at2759"/>
<evidence type="ECO:0000256" key="11">
    <source>
        <dbReference type="ARBA" id="ARBA00023303"/>
    </source>
</evidence>
<keyword evidence="14" id="KW-1185">Reference proteome</keyword>
<dbReference type="SMART" id="SM00225">
    <property type="entry name" value="BTB"/>
    <property type="match status" value="1"/>
</dbReference>
<dbReference type="PRINTS" id="PR00169">
    <property type="entry name" value="KCHANNEL"/>
</dbReference>
<dbReference type="InterPro" id="IPR011333">
    <property type="entry name" value="SKP1/BTB/POZ_sf"/>
</dbReference>
<dbReference type="FunFam" id="1.10.287.70:FF:000028">
    <property type="entry name" value="potassium voltage-gated channel subfamily D member 3"/>
    <property type="match status" value="1"/>
</dbReference>
<evidence type="ECO:0000256" key="7">
    <source>
        <dbReference type="ARBA" id="ARBA00022958"/>
    </source>
</evidence>
<evidence type="ECO:0000256" key="8">
    <source>
        <dbReference type="ARBA" id="ARBA00022989"/>
    </source>
</evidence>
<keyword evidence="5" id="KW-0631">Potassium channel</keyword>
<dbReference type="Pfam" id="PF02214">
    <property type="entry name" value="BTB_2"/>
    <property type="match status" value="1"/>
</dbReference>
<dbReference type="FunFam" id="3.30.710.10:FF:000157">
    <property type="entry name" value="Potassium channel"/>
    <property type="match status" value="1"/>
</dbReference>
<organism evidence="14 15">
    <name type="scientific">Actinia tenebrosa</name>
    <name type="common">Australian red waratah sea anemone</name>
    <dbReference type="NCBI Taxonomy" id="6105"/>
    <lineage>
        <taxon>Eukaryota</taxon>
        <taxon>Metazoa</taxon>
        <taxon>Cnidaria</taxon>
        <taxon>Anthozoa</taxon>
        <taxon>Hexacorallia</taxon>
        <taxon>Actiniaria</taxon>
        <taxon>Actiniidae</taxon>
        <taxon>Actinia</taxon>
    </lineage>
</organism>
<gene>
    <name evidence="15" type="primary">LOC116287573</name>
</gene>
<dbReference type="InterPro" id="IPR003968">
    <property type="entry name" value="K_chnl_volt-dep_Kv"/>
</dbReference>
<dbReference type="KEGG" id="aten:116287573"/>
<reference evidence="15" key="1">
    <citation type="submission" date="2025-08" db="UniProtKB">
        <authorList>
            <consortium name="RefSeq"/>
        </authorList>
    </citation>
    <scope>IDENTIFICATION</scope>
    <source>
        <tissue evidence="15">Tentacle</tissue>
    </source>
</reference>
<dbReference type="PRINTS" id="PR01496">
    <property type="entry name" value="SHAKERCHANEL"/>
</dbReference>
<evidence type="ECO:0000313" key="15">
    <source>
        <dbReference type="RefSeq" id="XP_031550118.1"/>
    </source>
</evidence>
<evidence type="ECO:0000256" key="5">
    <source>
        <dbReference type="ARBA" id="ARBA00022826"/>
    </source>
</evidence>
<keyword evidence="6" id="KW-0851">Voltage-gated channel</keyword>
<dbReference type="SUPFAM" id="SSF54695">
    <property type="entry name" value="POZ domain"/>
    <property type="match status" value="1"/>
</dbReference>
<evidence type="ECO:0000256" key="2">
    <source>
        <dbReference type="ARBA" id="ARBA00022448"/>
    </source>
</evidence>
<dbReference type="GeneID" id="116287573"/>
<dbReference type="Gene3D" id="1.10.287.70">
    <property type="match status" value="1"/>
</dbReference>
<dbReference type="Proteomes" id="UP000515163">
    <property type="component" value="Unplaced"/>
</dbReference>
<evidence type="ECO:0000256" key="6">
    <source>
        <dbReference type="ARBA" id="ARBA00022882"/>
    </source>
</evidence>
<proteinExistence type="predicted"/>
<evidence type="ECO:0000259" key="13">
    <source>
        <dbReference type="SMART" id="SM00225"/>
    </source>
</evidence>
<feature type="transmembrane region" description="Helical" evidence="12">
    <location>
        <begin position="373"/>
        <end position="394"/>
    </location>
</feature>
<evidence type="ECO:0000256" key="9">
    <source>
        <dbReference type="ARBA" id="ARBA00023065"/>
    </source>
</evidence>
<dbReference type="GO" id="GO:0051260">
    <property type="term" value="P:protein homooligomerization"/>
    <property type="evidence" value="ECO:0007669"/>
    <property type="project" value="InterPro"/>
</dbReference>
<sequence>MRSALRATACQDEESSKRRNVISRKYQQLSLKTAERGKSSEKIWNRVKINISGMIFETFESTLARFPDTLLGCPDKRRKYYDTQHEEYFFNRNRNAFDAILFFYQSEGVLVRPETVSLQNFYNELEFFQVGKEVVEQYMKDEGILVEKDPRDRVLPASPAMRIIWLCFEYPHSSEYGKLLACWSVLFIFISIFVLCAETLPPNADENIARETRLSYEAIEIACVVWFTIEIIIRFICCPQKQRFLKDFLNYIDLAAVLPFYTKLILGSPEFDRLGVMNAFRLLRVCRIFKLSRHLEVLQVLGRTVVATWRELLMILFFIIISMIMFSGLTYYAEYEAQKDKFTSIPDTSWFVIVTLTNVGYGDAVPVTALGKILGTACALVGVLAIALPSPVIATRFKQFYNQEKLERNQGILVVSSSTATADRTDITDISLA</sequence>
<dbReference type="InterPro" id="IPR005821">
    <property type="entry name" value="Ion_trans_dom"/>
</dbReference>
<dbReference type="GO" id="GO:0008076">
    <property type="term" value="C:voltage-gated potassium channel complex"/>
    <property type="evidence" value="ECO:0007669"/>
    <property type="project" value="InterPro"/>
</dbReference>
<name>A0A6P8H3D5_ACTTE</name>
<keyword evidence="11" id="KW-0407">Ion channel</keyword>
<dbReference type="PANTHER" id="PTHR11537">
    <property type="entry name" value="VOLTAGE-GATED POTASSIUM CHANNEL"/>
    <property type="match status" value="1"/>
</dbReference>
<dbReference type="PRINTS" id="PR01491">
    <property type="entry name" value="KVCHANNEL"/>
</dbReference>
<feature type="transmembrane region" description="Helical" evidence="12">
    <location>
        <begin position="180"/>
        <end position="202"/>
    </location>
</feature>
<dbReference type="InterPro" id="IPR028325">
    <property type="entry name" value="VG_K_chnl"/>
</dbReference>
<dbReference type="Pfam" id="PF00520">
    <property type="entry name" value="Ion_trans"/>
    <property type="match status" value="1"/>
</dbReference>
<dbReference type="Gene3D" id="3.30.710.10">
    <property type="entry name" value="Potassium Channel Kv1.1, Chain A"/>
    <property type="match status" value="1"/>
</dbReference>
<dbReference type="InterPro" id="IPR027359">
    <property type="entry name" value="Volt_channel_dom_sf"/>
</dbReference>
<dbReference type="InterPro" id="IPR003131">
    <property type="entry name" value="T1-type_BTB"/>
</dbReference>
<feature type="transmembrane region" description="Helical" evidence="12">
    <location>
        <begin position="214"/>
        <end position="236"/>
    </location>
</feature>